<dbReference type="Pfam" id="PF00668">
    <property type="entry name" value="Condensation"/>
    <property type="match status" value="1"/>
</dbReference>
<dbReference type="InterPro" id="IPR001242">
    <property type="entry name" value="Condensation_dom"/>
</dbReference>
<dbReference type="InterPro" id="IPR009081">
    <property type="entry name" value="PP-bd_ACP"/>
</dbReference>
<dbReference type="RefSeq" id="WP_158102308.1">
    <property type="nucleotide sequence ID" value="NZ_BJMM01000006.1"/>
</dbReference>
<gene>
    <name evidence="7" type="ORF">SCA03_18590</name>
</gene>
<dbReference type="InterPro" id="IPR029058">
    <property type="entry name" value="AB_hydrolase_fold"/>
</dbReference>
<dbReference type="Gene3D" id="3.30.559.30">
    <property type="entry name" value="Nonribosomal peptide synthetase, condensation domain"/>
    <property type="match status" value="1"/>
</dbReference>
<keyword evidence="3" id="KW-0596">Phosphopantetheine</keyword>
<name>A0A4Y3QXY5_STRCI</name>
<dbReference type="GO" id="GO:0043041">
    <property type="term" value="P:amino acid activation for nonribosomal peptide biosynthetic process"/>
    <property type="evidence" value="ECO:0007669"/>
    <property type="project" value="TreeGrafter"/>
</dbReference>
<feature type="compositionally biased region" description="Pro residues" evidence="5">
    <location>
        <begin position="12"/>
        <end position="23"/>
    </location>
</feature>
<evidence type="ECO:0000256" key="3">
    <source>
        <dbReference type="ARBA" id="ARBA00022450"/>
    </source>
</evidence>
<dbReference type="GO" id="GO:0009366">
    <property type="term" value="C:enterobactin synthetase complex"/>
    <property type="evidence" value="ECO:0007669"/>
    <property type="project" value="TreeGrafter"/>
</dbReference>
<dbReference type="GO" id="GO:0031177">
    <property type="term" value="F:phosphopantetheine binding"/>
    <property type="evidence" value="ECO:0007669"/>
    <property type="project" value="TreeGrafter"/>
</dbReference>
<dbReference type="InterPro" id="IPR036736">
    <property type="entry name" value="ACP-like_sf"/>
</dbReference>
<dbReference type="PANTHER" id="PTHR45527:SF1">
    <property type="entry name" value="FATTY ACID SYNTHASE"/>
    <property type="match status" value="1"/>
</dbReference>
<dbReference type="Gene3D" id="3.30.559.10">
    <property type="entry name" value="Chloramphenicol acetyltransferase-like domain"/>
    <property type="match status" value="1"/>
</dbReference>
<comment type="caution">
    <text evidence="7">The sequence shown here is derived from an EMBL/GenBank/DDBJ whole genome shotgun (WGS) entry which is preliminary data.</text>
</comment>
<dbReference type="Pfam" id="PF00550">
    <property type="entry name" value="PP-binding"/>
    <property type="match status" value="1"/>
</dbReference>
<reference evidence="7 8" key="1">
    <citation type="submission" date="2019-06" db="EMBL/GenBank/DDBJ databases">
        <title>Whole genome shotgun sequence of Streptomyces cacaoi subsp. cacaoi NBRC 12748.</title>
        <authorList>
            <person name="Hosoyama A."/>
            <person name="Uohara A."/>
            <person name="Ohji S."/>
            <person name="Ichikawa N."/>
        </authorList>
    </citation>
    <scope>NUCLEOTIDE SEQUENCE [LARGE SCALE GENOMIC DNA]</scope>
    <source>
        <strain evidence="7 8">NBRC 12748</strain>
    </source>
</reference>
<dbReference type="PANTHER" id="PTHR45527">
    <property type="entry name" value="NONRIBOSOMAL PEPTIDE SYNTHETASE"/>
    <property type="match status" value="1"/>
</dbReference>
<feature type="region of interest" description="Disordered" evidence="5">
    <location>
        <begin position="448"/>
        <end position="474"/>
    </location>
</feature>
<keyword evidence="8" id="KW-1185">Reference proteome</keyword>
<dbReference type="Gene3D" id="3.40.50.1820">
    <property type="entry name" value="alpha/beta hydrolase"/>
    <property type="match status" value="1"/>
</dbReference>
<comment type="similarity">
    <text evidence="2">Belongs to the ATP-dependent AMP-binding enzyme family.</text>
</comment>
<dbReference type="GO" id="GO:0005829">
    <property type="term" value="C:cytosol"/>
    <property type="evidence" value="ECO:0007669"/>
    <property type="project" value="TreeGrafter"/>
</dbReference>
<organism evidence="7 8">
    <name type="scientific">Streptomyces cacaoi</name>
    <dbReference type="NCBI Taxonomy" id="1898"/>
    <lineage>
        <taxon>Bacteria</taxon>
        <taxon>Bacillati</taxon>
        <taxon>Actinomycetota</taxon>
        <taxon>Actinomycetes</taxon>
        <taxon>Kitasatosporales</taxon>
        <taxon>Streptomycetaceae</taxon>
        <taxon>Streptomyces</taxon>
    </lineage>
</organism>
<evidence type="ECO:0000313" key="8">
    <source>
        <dbReference type="Proteomes" id="UP000319210"/>
    </source>
</evidence>
<evidence type="ECO:0000256" key="2">
    <source>
        <dbReference type="ARBA" id="ARBA00006432"/>
    </source>
</evidence>
<evidence type="ECO:0000256" key="4">
    <source>
        <dbReference type="ARBA" id="ARBA00022553"/>
    </source>
</evidence>
<dbReference type="FunFam" id="1.10.1200.10:FF:000016">
    <property type="entry name" value="Non-ribosomal peptide synthase"/>
    <property type="match status" value="1"/>
</dbReference>
<dbReference type="InterPro" id="IPR006162">
    <property type="entry name" value="Ppantetheine_attach_site"/>
</dbReference>
<dbReference type="AlphaFoldDB" id="A0A4Y3QXY5"/>
<dbReference type="GO" id="GO:0009239">
    <property type="term" value="P:enterobactin biosynthetic process"/>
    <property type="evidence" value="ECO:0007669"/>
    <property type="project" value="TreeGrafter"/>
</dbReference>
<comment type="cofactor">
    <cofactor evidence="1">
        <name>pantetheine 4'-phosphate</name>
        <dbReference type="ChEBI" id="CHEBI:47942"/>
    </cofactor>
</comment>
<dbReference type="GO" id="GO:0008610">
    <property type="term" value="P:lipid biosynthetic process"/>
    <property type="evidence" value="ECO:0007669"/>
    <property type="project" value="UniProtKB-ARBA"/>
</dbReference>
<dbReference type="Proteomes" id="UP000319210">
    <property type="component" value="Unassembled WGS sequence"/>
</dbReference>
<dbReference type="GO" id="GO:0072330">
    <property type="term" value="P:monocarboxylic acid biosynthetic process"/>
    <property type="evidence" value="ECO:0007669"/>
    <property type="project" value="UniProtKB-ARBA"/>
</dbReference>
<feature type="region of interest" description="Disordered" evidence="5">
    <location>
        <begin position="1"/>
        <end position="25"/>
    </location>
</feature>
<proteinExistence type="inferred from homology"/>
<dbReference type="GO" id="GO:0047527">
    <property type="term" value="F:2,3-dihydroxybenzoate-serine ligase activity"/>
    <property type="evidence" value="ECO:0007669"/>
    <property type="project" value="TreeGrafter"/>
</dbReference>
<dbReference type="PROSITE" id="PS50075">
    <property type="entry name" value="CARRIER"/>
    <property type="match status" value="1"/>
</dbReference>
<evidence type="ECO:0000259" key="6">
    <source>
        <dbReference type="PROSITE" id="PS50075"/>
    </source>
</evidence>
<evidence type="ECO:0000313" key="7">
    <source>
        <dbReference type="EMBL" id="GEB49308.1"/>
    </source>
</evidence>
<accession>A0A4Y3QXY5</accession>
<feature type="domain" description="Carrier" evidence="6">
    <location>
        <begin position="473"/>
        <end position="548"/>
    </location>
</feature>
<dbReference type="SUPFAM" id="SSF47336">
    <property type="entry name" value="ACP-like"/>
    <property type="match status" value="1"/>
</dbReference>
<dbReference type="PROSITE" id="PS00012">
    <property type="entry name" value="PHOSPHOPANTETHEINE"/>
    <property type="match status" value="1"/>
</dbReference>
<protein>
    <recommendedName>
        <fullName evidence="6">Carrier domain-containing protein</fullName>
    </recommendedName>
</protein>
<dbReference type="InterPro" id="IPR023213">
    <property type="entry name" value="CAT-like_dom_sf"/>
</dbReference>
<evidence type="ECO:0000256" key="1">
    <source>
        <dbReference type="ARBA" id="ARBA00001957"/>
    </source>
</evidence>
<dbReference type="CDD" id="cd19531">
    <property type="entry name" value="LCL_NRPS-like"/>
    <property type="match status" value="1"/>
</dbReference>
<evidence type="ECO:0000256" key="5">
    <source>
        <dbReference type="SAM" id="MobiDB-lite"/>
    </source>
</evidence>
<keyword evidence="4" id="KW-0597">Phosphoprotein</keyword>
<dbReference type="EMBL" id="BJMM01000006">
    <property type="protein sequence ID" value="GEB49308.1"/>
    <property type="molecule type" value="Genomic_DNA"/>
</dbReference>
<dbReference type="SUPFAM" id="SSF52777">
    <property type="entry name" value="CoA-dependent acyltransferases"/>
    <property type="match status" value="2"/>
</dbReference>
<sequence length="555" mass="59249">MTVREPETGGAPPAPGAGPPPPASYAQERAWFASRLTHDPPTYCVVDEFPLHADIAPAVLEAALAQLTARHEPLRTGLCVVDGQLTQDVRPRVELPVERLDLSGLGPAEQAERSRALRAELARRPFDLDRPPLWRAAVLMLGEGTWSVLLAAHHTVYDTASRLNVHAELTEMCAAAEEGRDPELPRLPSTYSRHARRERARLTPARRSALAAHWRARLAGLPPVHTLPLDRPRPPVRTFQGAEVRAALPSGVLASLPAAARHHGTRPVMLLLTAYVALLHHRSGADDLVLGLPVAGRTEAETLPMVGTLVNMRVLRVDASGDPDVTALIGRVAAAVGADETYDIPFQTLVELLPAPRLPGVPPLYQLAFNHAPAGDLGAPVSSCEEDLLLDATDDTVRIVYDAALFDRATAETLLSGYLRLLATALEAPHTRLSRLGALPGIRGAGAGADAGTGTARQSGPAPPADGRHAATAPRTAAERRVAAVWQDVLGIEVTDVHQDFFGLGGHSLQALRLLARLTAPHRAEVPLRTFFADPTVAGLATALQHTCPGRTAWR</sequence>